<feature type="domain" description="BHLH" evidence="8">
    <location>
        <begin position="243"/>
        <end position="292"/>
    </location>
</feature>
<organism evidence="9 10">
    <name type="scientific">Vanilla planifolia</name>
    <name type="common">Vanilla</name>
    <dbReference type="NCBI Taxonomy" id="51239"/>
    <lineage>
        <taxon>Eukaryota</taxon>
        <taxon>Viridiplantae</taxon>
        <taxon>Streptophyta</taxon>
        <taxon>Embryophyta</taxon>
        <taxon>Tracheophyta</taxon>
        <taxon>Spermatophyta</taxon>
        <taxon>Magnoliopsida</taxon>
        <taxon>Liliopsida</taxon>
        <taxon>Asparagales</taxon>
        <taxon>Orchidaceae</taxon>
        <taxon>Vanilloideae</taxon>
        <taxon>Vanilleae</taxon>
        <taxon>Vanilla</taxon>
    </lineage>
</organism>
<feature type="compositionally biased region" description="Basic residues" evidence="7">
    <location>
        <begin position="229"/>
        <end position="239"/>
    </location>
</feature>
<dbReference type="PANTHER" id="PTHR11514:SF115">
    <property type="entry name" value="TRANSCRIPTION FACTOR"/>
    <property type="match status" value="1"/>
</dbReference>
<evidence type="ECO:0000313" key="9">
    <source>
        <dbReference type="EMBL" id="KAG0474511.1"/>
    </source>
</evidence>
<name>A0A835QP04_VANPL</name>
<evidence type="ECO:0000256" key="6">
    <source>
        <dbReference type="SAM" id="Coils"/>
    </source>
</evidence>
<protein>
    <recommendedName>
        <fullName evidence="5">Transcription factor</fullName>
        <shortName evidence="5">bHLH transcription factor</shortName>
    </recommendedName>
    <alternativeName>
        <fullName evidence="5">Basic helix-loop-helix protein</fullName>
    </alternativeName>
</protein>
<dbReference type="Proteomes" id="UP000639772">
    <property type="component" value="Chromosome 7"/>
</dbReference>
<sequence>MEELISPSSSSSPPPVSLSLSAPLHSLLPSPACSPLQYRLQCLLHSRPEWWAYGIFWHASADRTTLSFGDGHFRGKRAAAASGGSDCGNDCDDTEWFYVVSLTRTFAVGDGTAPTRAYGSLAPVWLVGDQGMQACGCERSREAHLHGIQTLVCIPAAGGVLELGSSDVVGENWVLVQQASSLLSAPEDVAVFSQLTVKKAHSSGVFAGVSSSVDSEHSDSEGGMTMERRRPKKRGRKQGMGRETPVNHVEAERQRREKLNHRFYALRSVVPNVSRMDKASLLADAVSYIKDLKAKVEELEAEAKRARKESLLEQGISSGGGTPTSATTTLCGGPVAIELDVKLLGPDAIIRLQSENMAHAPSRLMLALRDLDLVVHHATVSGIKEAVVQDVMARVPEALLGEYNLRSALLARLDKGS</sequence>
<dbReference type="InterPro" id="IPR011598">
    <property type="entry name" value="bHLH_dom"/>
</dbReference>
<gene>
    <name evidence="9" type="ORF">HPP92_014197</name>
</gene>
<dbReference type="InterPro" id="IPR025610">
    <property type="entry name" value="MYC/MYB_N"/>
</dbReference>
<dbReference type="GO" id="GO:0003700">
    <property type="term" value="F:DNA-binding transcription factor activity"/>
    <property type="evidence" value="ECO:0007669"/>
    <property type="project" value="InterPro"/>
</dbReference>
<dbReference type="PROSITE" id="PS50888">
    <property type="entry name" value="BHLH"/>
    <property type="match status" value="1"/>
</dbReference>
<comment type="similarity">
    <text evidence="1">Belongs to the bHLH protein family.</text>
</comment>
<keyword evidence="2 5" id="KW-0805">Transcription regulation</keyword>
<keyword evidence="4 5" id="KW-0539">Nucleus</keyword>
<feature type="region of interest" description="Disordered" evidence="7">
    <location>
        <begin position="209"/>
        <end position="254"/>
    </location>
</feature>
<dbReference type="Gene3D" id="4.10.280.10">
    <property type="entry name" value="Helix-loop-helix DNA-binding domain"/>
    <property type="match status" value="1"/>
</dbReference>
<evidence type="ECO:0000256" key="5">
    <source>
        <dbReference type="RuleBase" id="RU369104"/>
    </source>
</evidence>
<evidence type="ECO:0000256" key="3">
    <source>
        <dbReference type="ARBA" id="ARBA00023163"/>
    </source>
</evidence>
<dbReference type="InterPro" id="IPR036638">
    <property type="entry name" value="HLH_DNA-bd_sf"/>
</dbReference>
<dbReference type="GO" id="GO:0005634">
    <property type="term" value="C:nucleus"/>
    <property type="evidence" value="ECO:0007669"/>
    <property type="project" value="UniProtKB-SubCell"/>
</dbReference>
<dbReference type="GO" id="GO:0000976">
    <property type="term" value="F:transcription cis-regulatory region binding"/>
    <property type="evidence" value="ECO:0007669"/>
    <property type="project" value="TreeGrafter"/>
</dbReference>
<evidence type="ECO:0000256" key="7">
    <source>
        <dbReference type="SAM" id="MobiDB-lite"/>
    </source>
</evidence>
<evidence type="ECO:0000256" key="4">
    <source>
        <dbReference type="ARBA" id="ARBA00023242"/>
    </source>
</evidence>
<dbReference type="InterPro" id="IPR045084">
    <property type="entry name" value="AIB/MYC-like"/>
</dbReference>
<dbReference type="Pfam" id="PF00010">
    <property type="entry name" value="HLH"/>
    <property type="match status" value="1"/>
</dbReference>
<keyword evidence="6" id="KW-0175">Coiled coil</keyword>
<evidence type="ECO:0000313" key="10">
    <source>
        <dbReference type="Proteomes" id="UP000639772"/>
    </source>
</evidence>
<dbReference type="SMART" id="SM00353">
    <property type="entry name" value="HLH"/>
    <property type="match status" value="1"/>
</dbReference>
<evidence type="ECO:0000259" key="8">
    <source>
        <dbReference type="PROSITE" id="PS50888"/>
    </source>
</evidence>
<dbReference type="GO" id="GO:0046983">
    <property type="term" value="F:protein dimerization activity"/>
    <property type="evidence" value="ECO:0007669"/>
    <property type="project" value="InterPro"/>
</dbReference>
<dbReference type="OrthoDB" id="1926382at2759"/>
<accession>A0A835QP04</accession>
<dbReference type="Pfam" id="PF14215">
    <property type="entry name" value="bHLH-MYC_N"/>
    <property type="match status" value="2"/>
</dbReference>
<proteinExistence type="inferred from homology"/>
<comment type="caution">
    <text evidence="9">The sequence shown here is derived from an EMBL/GenBank/DDBJ whole genome shotgun (WGS) entry which is preliminary data.</text>
</comment>
<evidence type="ECO:0000256" key="2">
    <source>
        <dbReference type="ARBA" id="ARBA00023015"/>
    </source>
</evidence>
<keyword evidence="3 5" id="KW-0804">Transcription</keyword>
<dbReference type="PANTHER" id="PTHR11514">
    <property type="entry name" value="MYC"/>
    <property type="match status" value="1"/>
</dbReference>
<feature type="coiled-coil region" evidence="6">
    <location>
        <begin position="282"/>
        <end position="314"/>
    </location>
</feature>
<dbReference type="SUPFAM" id="SSF47459">
    <property type="entry name" value="HLH, helix-loop-helix DNA-binding domain"/>
    <property type="match status" value="1"/>
</dbReference>
<comment type="subcellular location">
    <subcellularLocation>
        <location evidence="5">Nucleus</location>
    </subcellularLocation>
</comment>
<evidence type="ECO:0000256" key="1">
    <source>
        <dbReference type="ARBA" id="ARBA00005510"/>
    </source>
</evidence>
<dbReference type="AlphaFoldDB" id="A0A835QP04"/>
<dbReference type="CDD" id="cd11449">
    <property type="entry name" value="bHLH_AtAIB_like"/>
    <property type="match status" value="1"/>
</dbReference>
<dbReference type="EMBL" id="JADCNM010000007">
    <property type="protein sequence ID" value="KAG0474511.1"/>
    <property type="molecule type" value="Genomic_DNA"/>
</dbReference>
<reference evidence="9 10" key="1">
    <citation type="journal article" date="2020" name="Nat. Food">
        <title>A phased Vanilla planifolia genome enables genetic improvement of flavour and production.</title>
        <authorList>
            <person name="Hasing T."/>
            <person name="Tang H."/>
            <person name="Brym M."/>
            <person name="Khazi F."/>
            <person name="Huang T."/>
            <person name="Chambers A.H."/>
        </authorList>
    </citation>
    <scope>NUCLEOTIDE SEQUENCE [LARGE SCALE GENOMIC DNA]</scope>
    <source>
        <tissue evidence="9">Leaf</tissue>
    </source>
</reference>